<dbReference type="AlphaFoldDB" id="A0A182IQ17"/>
<reference evidence="1" key="1">
    <citation type="submission" date="2022-08" db="UniProtKB">
        <authorList>
            <consortium name="EnsemblMetazoa"/>
        </authorList>
    </citation>
    <scope>IDENTIFICATION</scope>
    <source>
        <strain evidence="1">EBRO</strain>
    </source>
</reference>
<dbReference type="EnsemblMetazoa" id="AATE003285-RA">
    <property type="protein sequence ID" value="AATE003285-PA.1"/>
    <property type="gene ID" value="AATE003285"/>
</dbReference>
<evidence type="ECO:0000313" key="1">
    <source>
        <dbReference type="EnsemblMetazoa" id="AATE003285-PA.1"/>
    </source>
</evidence>
<organism evidence="1">
    <name type="scientific">Anopheles atroparvus</name>
    <name type="common">European mosquito</name>
    <dbReference type="NCBI Taxonomy" id="41427"/>
    <lineage>
        <taxon>Eukaryota</taxon>
        <taxon>Metazoa</taxon>
        <taxon>Ecdysozoa</taxon>
        <taxon>Arthropoda</taxon>
        <taxon>Hexapoda</taxon>
        <taxon>Insecta</taxon>
        <taxon>Pterygota</taxon>
        <taxon>Neoptera</taxon>
        <taxon>Endopterygota</taxon>
        <taxon>Diptera</taxon>
        <taxon>Nematocera</taxon>
        <taxon>Culicoidea</taxon>
        <taxon>Culicidae</taxon>
        <taxon>Anophelinae</taxon>
        <taxon>Anopheles</taxon>
    </lineage>
</organism>
<accession>A0A182IQ17</accession>
<protein>
    <submittedName>
        <fullName evidence="1">Uncharacterized protein</fullName>
    </submittedName>
</protein>
<dbReference type="VEuPathDB" id="VectorBase:AATE003285"/>
<name>A0A182IQ17_ANOAO</name>
<proteinExistence type="predicted"/>
<sequence length="185" mass="20659">MLEIRYNSESSRFVPQQMRSDYRHQQHGEVLALVTESHVPRVLRIAGLGALTLGEGKTDALVAKSVTHWERGARGESKPAKGRIVLMMRLLALLVLLALAHVGGTDRKIRALRGTSWLQVFPIDGTARQNCYYLSLIPPLRYKLLLHNATRAFFFRDACAQLVRTELNTQAGDEQGLEKGSQKGP</sequence>